<dbReference type="Pfam" id="PF04239">
    <property type="entry name" value="DUF421"/>
    <property type="match status" value="1"/>
</dbReference>
<dbReference type="RefSeq" id="WP_113054317.1">
    <property type="nucleotide sequence ID" value="NZ_QEVW01000012.1"/>
</dbReference>
<sequence length="101" mass="12001">MMIRSTYLNFYMYWQSEPPSAQDLGTRTHSDSFPITVIDKGEILKMSMKGEEIDADKVRFEMQKQGYDHIKDIAYAEYGEDGTRFISYRERERKTERSLEI</sequence>
<dbReference type="Gene3D" id="3.30.240.20">
    <property type="entry name" value="bsu07140 like domains"/>
    <property type="match status" value="1"/>
</dbReference>
<reference evidence="2 3" key="1">
    <citation type="submission" date="2018-04" db="EMBL/GenBank/DDBJ databases">
        <title>Paenibacillus taichungensis Genome sequencing and assembly.</title>
        <authorList>
            <person name="Xu J."/>
            <person name="Rensing C."/>
            <person name="Mazhar H.S."/>
        </authorList>
    </citation>
    <scope>NUCLEOTIDE SEQUENCE [LARGE SCALE GENOMIC DNA]</scope>
    <source>
        <strain evidence="2 3">NC1</strain>
    </source>
</reference>
<comment type="caution">
    <text evidence="2">The sequence shown here is derived from an EMBL/GenBank/DDBJ whole genome shotgun (WGS) entry which is preliminary data.</text>
</comment>
<gene>
    <name evidence="2" type="ORF">DC345_18495</name>
</gene>
<name>A0A329QRL7_9BACL</name>
<dbReference type="InterPro" id="IPR007353">
    <property type="entry name" value="DUF421"/>
</dbReference>
<evidence type="ECO:0000259" key="1">
    <source>
        <dbReference type="Pfam" id="PF04239"/>
    </source>
</evidence>
<evidence type="ECO:0000313" key="2">
    <source>
        <dbReference type="EMBL" id="RAW13358.1"/>
    </source>
</evidence>
<dbReference type="Proteomes" id="UP000250642">
    <property type="component" value="Unassembled WGS sequence"/>
</dbReference>
<protein>
    <recommendedName>
        <fullName evidence="1">YetF C-terminal domain-containing protein</fullName>
    </recommendedName>
</protein>
<dbReference type="InterPro" id="IPR023090">
    <property type="entry name" value="UPF0702_alpha/beta_dom_sf"/>
</dbReference>
<accession>A0A329QRL7</accession>
<dbReference type="AlphaFoldDB" id="A0A329QRL7"/>
<proteinExistence type="predicted"/>
<evidence type="ECO:0000313" key="3">
    <source>
        <dbReference type="Proteomes" id="UP000250642"/>
    </source>
</evidence>
<feature type="domain" description="YetF C-terminal" evidence="1">
    <location>
        <begin position="31"/>
        <end position="83"/>
    </location>
</feature>
<dbReference type="EMBL" id="QEVW01000012">
    <property type="protein sequence ID" value="RAW13358.1"/>
    <property type="molecule type" value="Genomic_DNA"/>
</dbReference>
<organism evidence="2 3">
    <name type="scientific">Paenibacillus taichungensis</name>
    <dbReference type="NCBI Taxonomy" id="484184"/>
    <lineage>
        <taxon>Bacteria</taxon>
        <taxon>Bacillati</taxon>
        <taxon>Bacillota</taxon>
        <taxon>Bacilli</taxon>
        <taxon>Bacillales</taxon>
        <taxon>Paenibacillaceae</taxon>
        <taxon>Paenibacillus</taxon>
    </lineage>
</organism>